<name>A0ABR9LS71_9ACTN</name>
<reference evidence="1 2" key="1">
    <citation type="submission" date="2020-10" db="EMBL/GenBank/DDBJ databases">
        <title>Sequencing the genomes of 1000 actinobacteria strains.</title>
        <authorList>
            <person name="Klenk H.-P."/>
        </authorList>
    </citation>
    <scope>NUCLEOTIDE SEQUENCE [LARGE SCALE GENOMIC DNA]</scope>
    <source>
        <strain evidence="1 2">DSM 43173</strain>
    </source>
</reference>
<dbReference type="EMBL" id="JADBEK010000001">
    <property type="protein sequence ID" value="MBE1583507.1"/>
    <property type="molecule type" value="Genomic_DNA"/>
</dbReference>
<gene>
    <name evidence="1" type="ORF">H4W80_001765</name>
</gene>
<dbReference type="RefSeq" id="WP_192784595.1">
    <property type="nucleotide sequence ID" value="NZ_JADBEK010000001.1"/>
</dbReference>
<organism evidence="1 2">
    <name type="scientific">Nonomuraea angiospora</name>
    <dbReference type="NCBI Taxonomy" id="46172"/>
    <lineage>
        <taxon>Bacteria</taxon>
        <taxon>Bacillati</taxon>
        <taxon>Actinomycetota</taxon>
        <taxon>Actinomycetes</taxon>
        <taxon>Streptosporangiales</taxon>
        <taxon>Streptosporangiaceae</taxon>
        <taxon>Nonomuraea</taxon>
    </lineage>
</organism>
<proteinExistence type="predicted"/>
<dbReference type="Proteomes" id="UP000633509">
    <property type="component" value="Unassembled WGS sequence"/>
</dbReference>
<evidence type="ECO:0000313" key="2">
    <source>
        <dbReference type="Proteomes" id="UP000633509"/>
    </source>
</evidence>
<accession>A0ABR9LS71</accession>
<evidence type="ECO:0000313" key="1">
    <source>
        <dbReference type="EMBL" id="MBE1583507.1"/>
    </source>
</evidence>
<comment type="caution">
    <text evidence="1">The sequence shown here is derived from an EMBL/GenBank/DDBJ whole genome shotgun (WGS) entry which is preliminary data.</text>
</comment>
<sequence>MDSVGLSSADDWRKMLARARKLGVFTGVDTRAYPRDFAGLARAHRELSRIRTTCPMPRPLEWPVAEEFLTGRGELEWHG</sequence>
<protein>
    <submittedName>
        <fullName evidence="1">Uncharacterized protein</fullName>
    </submittedName>
</protein>
<keyword evidence="2" id="KW-1185">Reference proteome</keyword>